<reference evidence="3" key="1">
    <citation type="submission" date="2022-11" db="UniProtKB">
        <authorList>
            <consortium name="WormBaseParasite"/>
        </authorList>
    </citation>
    <scope>IDENTIFICATION</scope>
</reference>
<dbReference type="AlphaFoldDB" id="A0A915HI66"/>
<proteinExistence type="predicted"/>
<sequence length="207" mass="22865">MTYYGTQNGNAVFDQDTAMEDYSAKLPRFKNYSHVKKNSFKLRTMVRKSTITGQKSRINNGVAVTGRPASIFVETGRRFSSGVVAAWNNASKTLARKSLASEESHTPEHGGIALQPSSITRQLAFGSLEYEDDSPLRVAFGAKHAFISRYLCNGLFLAKFCAIFLIGVYLLSVYFVKTSEKALDRRLAGMYANGSLVSRYGMSKKNG</sequence>
<evidence type="ECO:0000313" key="2">
    <source>
        <dbReference type="Proteomes" id="UP000887565"/>
    </source>
</evidence>
<keyword evidence="1" id="KW-0812">Transmembrane</keyword>
<evidence type="ECO:0000256" key="1">
    <source>
        <dbReference type="SAM" id="Phobius"/>
    </source>
</evidence>
<organism evidence="2 3">
    <name type="scientific">Romanomermis culicivorax</name>
    <name type="common">Nematode worm</name>
    <dbReference type="NCBI Taxonomy" id="13658"/>
    <lineage>
        <taxon>Eukaryota</taxon>
        <taxon>Metazoa</taxon>
        <taxon>Ecdysozoa</taxon>
        <taxon>Nematoda</taxon>
        <taxon>Enoplea</taxon>
        <taxon>Dorylaimia</taxon>
        <taxon>Mermithida</taxon>
        <taxon>Mermithoidea</taxon>
        <taxon>Mermithidae</taxon>
        <taxon>Romanomermis</taxon>
    </lineage>
</organism>
<dbReference type="WBParaSite" id="nRc.2.0.1.t01333-RA">
    <property type="protein sequence ID" value="nRc.2.0.1.t01333-RA"/>
    <property type="gene ID" value="nRc.2.0.1.g01333"/>
</dbReference>
<keyword evidence="2" id="KW-1185">Reference proteome</keyword>
<name>A0A915HI66_ROMCU</name>
<evidence type="ECO:0000313" key="3">
    <source>
        <dbReference type="WBParaSite" id="nRc.2.0.1.t01333-RA"/>
    </source>
</evidence>
<feature type="transmembrane region" description="Helical" evidence="1">
    <location>
        <begin position="156"/>
        <end position="176"/>
    </location>
</feature>
<dbReference type="Proteomes" id="UP000887565">
    <property type="component" value="Unplaced"/>
</dbReference>
<keyword evidence="1" id="KW-0472">Membrane</keyword>
<accession>A0A915HI66</accession>
<keyword evidence="1" id="KW-1133">Transmembrane helix</keyword>
<protein>
    <submittedName>
        <fullName evidence="3">Uncharacterized protein</fullName>
    </submittedName>
</protein>